<sequence length="69" mass="7825">GQARPLFMRLTYICIVVFGLSSVVILRNYPIPSVLTLSVPVIFAVLLHTLLVWRSTMRLETKVNLQVNL</sequence>
<dbReference type="EMBL" id="BDIP01006614">
    <property type="protein sequence ID" value="GCA64230.1"/>
    <property type="molecule type" value="Genomic_DNA"/>
</dbReference>
<dbReference type="AlphaFoldDB" id="A0A391NUK4"/>
<keyword evidence="1" id="KW-1133">Transmembrane helix</keyword>
<comment type="caution">
    <text evidence="2">The sequence shown here is derived from an EMBL/GenBank/DDBJ whole genome shotgun (WGS) entry which is preliminary data.</text>
</comment>
<evidence type="ECO:0000313" key="2">
    <source>
        <dbReference type="EMBL" id="GCA64230.1"/>
    </source>
</evidence>
<organism evidence="2 3">
    <name type="scientific">Kipferlia bialata</name>
    <dbReference type="NCBI Taxonomy" id="797122"/>
    <lineage>
        <taxon>Eukaryota</taxon>
        <taxon>Metamonada</taxon>
        <taxon>Carpediemonas-like organisms</taxon>
        <taxon>Kipferlia</taxon>
    </lineage>
</organism>
<gene>
    <name evidence="2" type="ORF">KIPB_013663</name>
</gene>
<dbReference type="Proteomes" id="UP000265618">
    <property type="component" value="Unassembled WGS sequence"/>
</dbReference>
<feature type="transmembrane region" description="Helical" evidence="1">
    <location>
        <begin position="31"/>
        <end position="53"/>
    </location>
</feature>
<keyword evidence="3" id="KW-1185">Reference proteome</keyword>
<accession>A0A391NUK4</accession>
<keyword evidence="1" id="KW-0472">Membrane</keyword>
<name>A0A391NUK4_9EUKA</name>
<feature type="transmembrane region" description="Helical" evidence="1">
    <location>
        <begin position="7"/>
        <end position="25"/>
    </location>
</feature>
<reference evidence="2 3" key="1">
    <citation type="journal article" date="2018" name="PLoS ONE">
        <title>The draft genome of Kipferlia bialata reveals reductive genome evolution in fornicate parasites.</title>
        <authorList>
            <person name="Tanifuji G."/>
            <person name="Takabayashi S."/>
            <person name="Kume K."/>
            <person name="Takagi M."/>
            <person name="Nakayama T."/>
            <person name="Kamikawa R."/>
            <person name="Inagaki Y."/>
            <person name="Hashimoto T."/>
        </authorList>
    </citation>
    <scope>NUCLEOTIDE SEQUENCE [LARGE SCALE GENOMIC DNA]</scope>
    <source>
        <strain evidence="2">NY0173</strain>
    </source>
</reference>
<protein>
    <submittedName>
        <fullName evidence="2">Uncharacterized protein</fullName>
    </submittedName>
</protein>
<evidence type="ECO:0000313" key="3">
    <source>
        <dbReference type="Proteomes" id="UP000265618"/>
    </source>
</evidence>
<evidence type="ECO:0000256" key="1">
    <source>
        <dbReference type="SAM" id="Phobius"/>
    </source>
</evidence>
<proteinExistence type="predicted"/>
<feature type="non-terminal residue" evidence="2">
    <location>
        <position position="1"/>
    </location>
</feature>
<keyword evidence="1" id="KW-0812">Transmembrane</keyword>